<evidence type="ECO:0000256" key="9">
    <source>
        <dbReference type="ARBA" id="ARBA00023007"/>
    </source>
</evidence>
<keyword evidence="10" id="KW-0342">GTP-binding</keyword>
<dbReference type="FunFam" id="1.10.286.10:FF:000003">
    <property type="entry name" value="GTP cyclohydrolase 1"/>
    <property type="match status" value="1"/>
</dbReference>
<feature type="domain" description="GTP cyclohydrolase I" evidence="13">
    <location>
        <begin position="34"/>
        <end position="207"/>
    </location>
</feature>
<dbReference type="EC" id="3.5.4.16" evidence="5"/>
<dbReference type="InterPro" id="IPR043133">
    <property type="entry name" value="GTP-CH-I_C/QueF"/>
</dbReference>
<name>A0A9J6C504_POLVA</name>
<evidence type="ECO:0000313" key="14">
    <source>
        <dbReference type="EMBL" id="KAG5676981.1"/>
    </source>
</evidence>
<evidence type="ECO:0000256" key="6">
    <source>
        <dbReference type="ARBA" id="ARBA00017272"/>
    </source>
</evidence>
<dbReference type="GO" id="GO:0008270">
    <property type="term" value="F:zinc ion binding"/>
    <property type="evidence" value="ECO:0007669"/>
    <property type="project" value="TreeGrafter"/>
</dbReference>
<gene>
    <name evidence="14" type="ORF">PVAND_006772</name>
</gene>
<accession>A0A9J6C504</accession>
<evidence type="ECO:0000256" key="12">
    <source>
        <dbReference type="SAM" id="MobiDB-lite"/>
    </source>
</evidence>
<dbReference type="GO" id="GO:0046148">
    <property type="term" value="P:pigment biosynthetic process"/>
    <property type="evidence" value="ECO:0007669"/>
    <property type="project" value="UniProtKB-ARBA"/>
</dbReference>
<keyword evidence="9" id="KW-0783">Tetrahydrobiopterin biosynthesis</keyword>
<dbReference type="OrthoDB" id="4966at2759"/>
<dbReference type="GO" id="GO:0005525">
    <property type="term" value="F:GTP binding"/>
    <property type="evidence" value="ECO:0007669"/>
    <property type="project" value="UniProtKB-KW"/>
</dbReference>
<dbReference type="InterPro" id="IPR018234">
    <property type="entry name" value="GTP_CycHdrlase_I_CS"/>
</dbReference>
<dbReference type="InterPro" id="IPR001474">
    <property type="entry name" value="GTP_CycHdrlase_I"/>
</dbReference>
<dbReference type="EMBL" id="JADBJN010000002">
    <property type="protein sequence ID" value="KAG5676981.1"/>
    <property type="molecule type" value="Genomic_DNA"/>
</dbReference>
<comment type="subunit">
    <text evidence="4">Toroid-shaped homodecamer, composed of two pentamers of five dimers.</text>
</comment>
<evidence type="ECO:0000256" key="10">
    <source>
        <dbReference type="ARBA" id="ARBA00023134"/>
    </source>
</evidence>
<proteinExistence type="inferred from homology"/>
<evidence type="ECO:0000256" key="2">
    <source>
        <dbReference type="ARBA" id="ARBA00005080"/>
    </source>
</evidence>
<dbReference type="GO" id="GO:0006729">
    <property type="term" value="P:tetrahydrobiopterin biosynthetic process"/>
    <property type="evidence" value="ECO:0007669"/>
    <property type="project" value="UniProtKB-KW"/>
</dbReference>
<evidence type="ECO:0000256" key="8">
    <source>
        <dbReference type="ARBA" id="ARBA00022801"/>
    </source>
</evidence>
<evidence type="ECO:0000256" key="4">
    <source>
        <dbReference type="ARBA" id="ARBA00011857"/>
    </source>
</evidence>
<dbReference type="PROSITE" id="PS00859">
    <property type="entry name" value="GTP_CYCLOHYDROL_1_1"/>
    <property type="match status" value="1"/>
</dbReference>
<dbReference type="InterPro" id="IPR043134">
    <property type="entry name" value="GTP-CH-I_N"/>
</dbReference>
<protein>
    <recommendedName>
        <fullName evidence="6">GTP cyclohydrolase 1</fullName>
        <ecNumber evidence="5">3.5.4.16</ecNumber>
    </recommendedName>
    <alternativeName>
        <fullName evidence="11">GTP cyclohydrolase I</fullName>
    </alternativeName>
</protein>
<evidence type="ECO:0000256" key="11">
    <source>
        <dbReference type="ARBA" id="ARBA00030854"/>
    </source>
</evidence>
<evidence type="ECO:0000256" key="3">
    <source>
        <dbReference type="ARBA" id="ARBA00008085"/>
    </source>
</evidence>
<dbReference type="PANTHER" id="PTHR11109:SF7">
    <property type="entry name" value="GTP CYCLOHYDROLASE 1"/>
    <property type="match status" value="1"/>
</dbReference>
<dbReference type="Gene3D" id="3.30.1130.10">
    <property type="match status" value="1"/>
</dbReference>
<dbReference type="GO" id="GO:0003934">
    <property type="term" value="F:GTP cyclohydrolase I activity"/>
    <property type="evidence" value="ECO:0007669"/>
    <property type="project" value="UniProtKB-EC"/>
</dbReference>
<organism evidence="14 15">
    <name type="scientific">Polypedilum vanderplanki</name>
    <name type="common">Sleeping chironomid midge</name>
    <dbReference type="NCBI Taxonomy" id="319348"/>
    <lineage>
        <taxon>Eukaryota</taxon>
        <taxon>Metazoa</taxon>
        <taxon>Ecdysozoa</taxon>
        <taxon>Arthropoda</taxon>
        <taxon>Hexapoda</taxon>
        <taxon>Insecta</taxon>
        <taxon>Pterygota</taxon>
        <taxon>Neoptera</taxon>
        <taxon>Endopterygota</taxon>
        <taxon>Diptera</taxon>
        <taxon>Nematocera</taxon>
        <taxon>Chironomoidea</taxon>
        <taxon>Chironomidae</taxon>
        <taxon>Chironominae</taxon>
        <taxon>Polypedilum</taxon>
        <taxon>Polypedilum</taxon>
    </lineage>
</organism>
<dbReference type="PROSITE" id="PS00860">
    <property type="entry name" value="GTP_CYCLOHYDROL_1_2"/>
    <property type="match status" value="1"/>
</dbReference>
<dbReference type="AlphaFoldDB" id="A0A9J6C504"/>
<comment type="caution">
    <text evidence="14">The sequence shown here is derived from an EMBL/GenBank/DDBJ whole genome shotgun (WGS) entry which is preliminary data.</text>
</comment>
<keyword evidence="7" id="KW-0547">Nucleotide-binding</keyword>
<reference evidence="14" key="1">
    <citation type="submission" date="2021-03" db="EMBL/GenBank/DDBJ databases">
        <title>Chromosome level genome of the anhydrobiotic midge Polypedilum vanderplanki.</title>
        <authorList>
            <person name="Yoshida Y."/>
            <person name="Kikawada T."/>
            <person name="Gusev O."/>
        </authorList>
    </citation>
    <scope>NUCLEOTIDE SEQUENCE</scope>
    <source>
        <strain evidence="14">NIAS01</strain>
        <tissue evidence="14">Whole body or cell culture</tissue>
    </source>
</reference>
<keyword evidence="8" id="KW-0378">Hydrolase</keyword>
<dbReference type="FunFam" id="3.30.1130.10:FF:000012">
    <property type="entry name" value="GTP cyclohydrolase 1"/>
    <property type="match status" value="1"/>
</dbReference>
<dbReference type="GO" id="GO:0005737">
    <property type="term" value="C:cytoplasm"/>
    <property type="evidence" value="ECO:0007669"/>
    <property type="project" value="TreeGrafter"/>
</dbReference>
<dbReference type="NCBIfam" id="NF006825">
    <property type="entry name" value="PRK09347.1-2"/>
    <property type="match status" value="1"/>
</dbReference>
<dbReference type="CDD" id="cd00642">
    <property type="entry name" value="GTP_cyclohydro1"/>
    <property type="match status" value="1"/>
</dbReference>
<evidence type="ECO:0000313" key="15">
    <source>
        <dbReference type="Proteomes" id="UP001107558"/>
    </source>
</evidence>
<feature type="compositionally biased region" description="Basic and acidic residues" evidence="12">
    <location>
        <begin position="12"/>
        <end position="23"/>
    </location>
</feature>
<evidence type="ECO:0000256" key="7">
    <source>
        <dbReference type="ARBA" id="ARBA00022741"/>
    </source>
</evidence>
<comment type="similarity">
    <text evidence="3">Belongs to the GTP cyclohydrolase I family.</text>
</comment>
<evidence type="ECO:0000259" key="13">
    <source>
        <dbReference type="Pfam" id="PF01227"/>
    </source>
</evidence>
<comment type="pathway">
    <text evidence="2">Cofactor biosynthesis; 7,8-dihydroneopterin triphosphate biosynthesis; 7,8-dihydroneopterin triphosphate from GTP: step 1/1.</text>
</comment>
<dbReference type="Pfam" id="PF01227">
    <property type="entry name" value="GTP_cyclohydroI"/>
    <property type="match status" value="1"/>
</dbReference>
<dbReference type="NCBIfam" id="TIGR00063">
    <property type="entry name" value="folE"/>
    <property type="match status" value="1"/>
</dbReference>
<comment type="catalytic activity">
    <reaction evidence="1">
        <text>GTP + H2O = 7,8-dihydroneopterin 3'-triphosphate + formate + H(+)</text>
        <dbReference type="Rhea" id="RHEA:17473"/>
        <dbReference type="ChEBI" id="CHEBI:15377"/>
        <dbReference type="ChEBI" id="CHEBI:15378"/>
        <dbReference type="ChEBI" id="CHEBI:15740"/>
        <dbReference type="ChEBI" id="CHEBI:37565"/>
        <dbReference type="ChEBI" id="CHEBI:58462"/>
        <dbReference type="EC" id="3.5.4.16"/>
    </reaction>
</comment>
<evidence type="ECO:0000256" key="5">
    <source>
        <dbReference type="ARBA" id="ARBA00012715"/>
    </source>
</evidence>
<sequence>MSEKYQVVNGNKIHENGDREQNDDASLKEMADCYRLILQNVGENPKREGLLKTPERAAKALLFFTKGYHQKISDVINGAIFTENHDEMVIVKDIEFFSMCEHHLVPFFGKVSIGYLPNNKILGLSKLARIVEVFSRRLQVQERMTKEIAEAVDEALKPLGVGIIVSASHMCMVSRGVQKINSKTLTSVMVGEFRTNQKTRDEFFRLARS</sequence>
<dbReference type="SUPFAM" id="SSF55620">
    <property type="entry name" value="Tetrahydrobiopterin biosynthesis enzymes-like"/>
    <property type="match status" value="1"/>
</dbReference>
<keyword evidence="15" id="KW-1185">Reference proteome</keyword>
<dbReference type="PANTHER" id="PTHR11109">
    <property type="entry name" value="GTP CYCLOHYDROLASE I"/>
    <property type="match status" value="1"/>
</dbReference>
<feature type="region of interest" description="Disordered" evidence="12">
    <location>
        <begin position="1"/>
        <end position="23"/>
    </location>
</feature>
<dbReference type="GO" id="GO:0046654">
    <property type="term" value="P:tetrahydrofolate biosynthetic process"/>
    <property type="evidence" value="ECO:0007669"/>
    <property type="project" value="InterPro"/>
</dbReference>
<dbReference type="InterPro" id="IPR020602">
    <property type="entry name" value="GTP_CycHdrlase_I_dom"/>
</dbReference>
<dbReference type="NCBIfam" id="NF006826">
    <property type="entry name" value="PRK09347.1-3"/>
    <property type="match status" value="1"/>
</dbReference>
<dbReference type="Proteomes" id="UP001107558">
    <property type="component" value="Chromosome 2"/>
</dbReference>
<evidence type="ECO:0000256" key="1">
    <source>
        <dbReference type="ARBA" id="ARBA00001052"/>
    </source>
</evidence>
<dbReference type="HAMAP" id="MF_00223">
    <property type="entry name" value="FolE"/>
    <property type="match status" value="1"/>
</dbReference>
<dbReference type="Gene3D" id="1.10.286.10">
    <property type="match status" value="1"/>
</dbReference>